<feature type="signal peptide" evidence="1">
    <location>
        <begin position="1"/>
        <end position="29"/>
    </location>
</feature>
<comment type="caution">
    <text evidence="2">The sequence shown here is derived from an EMBL/GenBank/DDBJ whole genome shotgun (WGS) entry which is preliminary data.</text>
</comment>
<dbReference type="Proteomes" id="UP000193247">
    <property type="component" value="Unassembled WGS sequence"/>
</dbReference>
<evidence type="ECO:0000313" key="2">
    <source>
        <dbReference type="EMBL" id="OSC39220.1"/>
    </source>
</evidence>
<sequence>MKRHRFAAGLIAGLLGVLALVGGTGVARADPLDPDTAPPIIDDFIALIPALTLDPRDRNRPPTDPAHVGMYCLNQFVRCQIHGFERTYDTGP</sequence>
<keyword evidence="1" id="KW-0732">Signal</keyword>
<feature type="chain" id="PRO_5012869021" description="DUF732 domain-containing protein" evidence="1">
    <location>
        <begin position="30"/>
        <end position="92"/>
    </location>
</feature>
<proteinExistence type="predicted"/>
<evidence type="ECO:0000313" key="3">
    <source>
        <dbReference type="Proteomes" id="UP000193247"/>
    </source>
</evidence>
<name>A0A1X2LSY8_9MYCO</name>
<evidence type="ECO:0008006" key="4">
    <source>
        <dbReference type="Google" id="ProtNLM"/>
    </source>
</evidence>
<dbReference type="RefSeq" id="WP_085326641.1">
    <property type="nucleotide sequence ID" value="NZ_NCXP01000027.1"/>
</dbReference>
<gene>
    <name evidence="2" type="ORF">B8W66_18035</name>
</gene>
<evidence type="ECO:0000256" key="1">
    <source>
        <dbReference type="SAM" id="SignalP"/>
    </source>
</evidence>
<dbReference type="EMBL" id="NCXP01000027">
    <property type="protein sequence ID" value="OSC39220.1"/>
    <property type="molecule type" value="Genomic_DNA"/>
</dbReference>
<keyword evidence="3" id="KW-1185">Reference proteome</keyword>
<dbReference type="AlphaFoldDB" id="A0A1X2LSY8"/>
<organism evidence="2 3">
    <name type="scientific">Mycobacterium decipiens</name>
    <dbReference type="NCBI Taxonomy" id="1430326"/>
    <lineage>
        <taxon>Bacteria</taxon>
        <taxon>Bacillati</taxon>
        <taxon>Actinomycetota</taxon>
        <taxon>Actinomycetes</taxon>
        <taxon>Mycobacteriales</taxon>
        <taxon>Mycobacteriaceae</taxon>
        <taxon>Mycobacterium</taxon>
    </lineage>
</organism>
<protein>
    <recommendedName>
        <fullName evidence="4">DUF732 domain-containing protein</fullName>
    </recommendedName>
</protein>
<accession>A0A1X2LSY8</accession>
<reference evidence="2 3" key="1">
    <citation type="submission" date="2017-04" db="EMBL/GenBank/DDBJ databases">
        <title>The new phylogeny of genus Mycobacterium.</title>
        <authorList>
            <person name="Tortoli E."/>
            <person name="Trovato A."/>
            <person name="Cirillo D.M."/>
        </authorList>
    </citation>
    <scope>NUCLEOTIDE SEQUENCE [LARGE SCALE GENOMIC DNA]</scope>
    <source>
        <strain evidence="2 3">TBL 1200985</strain>
    </source>
</reference>